<dbReference type="AlphaFoldDB" id="A0ABD2XV24"/>
<gene>
    <name evidence="1" type="ORF">ACH5RR_040904</name>
</gene>
<sequence>MASFHVLGNLGLASGKGIIHTSLGLLLASFTSAFGVKSNMEVEALALEAGTGYALFSVPIFGNSEENSIVCRSENTVAKLMTMINFDDFSKMYIKQLLLEEGNCDQETNLHLGYIQTLNQGQDMEGCLNDPPG</sequence>
<dbReference type="Proteomes" id="UP001630127">
    <property type="component" value="Unassembled WGS sequence"/>
</dbReference>
<evidence type="ECO:0000313" key="2">
    <source>
        <dbReference type="Proteomes" id="UP001630127"/>
    </source>
</evidence>
<dbReference type="EMBL" id="JBJUIK010000017">
    <property type="protein sequence ID" value="KAL3498172.1"/>
    <property type="molecule type" value="Genomic_DNA"/>
</dbReference>
<name>A0ABD2XV24_9GENT</name>
<organism evidence="1 2">
    <name type="scientific">Cinchona calisaya</name>
    <dbReference type="NCBI Taxonomy" id="153742"/>
    <lineage>
        <taxon>Eukaryota</taxon>
        <taxon>Viridiplantae</taxon>
        <taxon>Streptophyta</taxon>
        <taxon>Embryophyta</taxon>
        <taxon>Tracheophyta</taxon>
        <taxon>Spermatophyta</taxon>
        <taxon>Magnoliopsida</taxon>
        <taxon>eudicotyledons</taxon>
        <taxon>Gunneridae</taxon>
        <taxon>Pentapetalae</taxon>
        <taxon>asterids</taxon>
        <taxon>lamiids</taxon>
        <taxon>Gentianales</taxon>
        <taxon>Rubiaceae</taxon>
        <taxon>Cinchonoideae</taxon>
        <taxon>Cinchoneae</taxon>
        <taxon>Cinchona</taxon>
    </lineage>
</organism>
<protein>
    <submittedName>
        <fullName evidence="1">Uncharacterized protein</fullName>
    </submittedName>
</protein>
<evidence type="ECO:0000313" key="1">
    <source>
        <dbReference type="EMBL" id="KAL3498172.1"/>
    </source>
</evidence>
<comment type="caution">
    <text evidence="1">The sequence shown here is derived from an EMBL/GenBank/DDBJ whole genome shotgun (WGS) entry which is preliminary data.</text>
</comment>
<proteinExistence type="predicted"/>
<keyword evidence="2" id="KW-1185">Reference proteome</keyword>
<reference evidence="1 2" key="1">
    <citation type="submission" date="2024-11" db="EMBL/GenBank/DDBJ databases">
        <title>A near-complete genome assembly of Cinchona calisaya.</title>
        <authorList>
            <person name="Lian D.C."/>
            <person name="Zhao X.W."/>
            <person name="Wei L."/>
        </authorList>
    </citation>
    <scope>NUCLEOTIDE SEQUENCE [LARGE SCALE GENOMIC DNA]</scope>
    <source>
        <tissue evidence="1">Nenye</tissue>
    </source>
</reference>
<accession>A0ABD2XV24</accession>